<feature type="domain" description="Fumarate reductase/succinate dehydrogenase flavoprotein-like C-terminal" evidence="4">
    <location>
        <begin position="63"/>
        <end position="106"/>
    </location>
</feature>
<dbReference type="Proteomes" id="UP000699985">
    <property type="component" value="Unassembled WGS sequence"/>
</dbReference>
<dbReference type="InterPro" id="IPR037099">
    <property type="entry name" value="Fum_R/Succ_DH_flav-like_C_sf"/>
</dbReference>
<feature type="coiled-coil region" evidence="3">
    <location>
        <begin position="43"/>
        <end position="70"/>
    </location>
</feature>
<organism evidence="5 6">
    <name type="scientific">Candidatus Fonsibacter lacus</name>
    <dbReference type="NCBI Taxonomy" id="2576439"/>
    <lineage>
        <taxon>Bacteria</taxon>
        <taxon>Pseudomonadati</taxon>
        <taxon>Pseudomonadota</taxon>
        <taxon>Alphaproteobacteria</taxon>
        <taxon>Candidatus Pelagibacterales</taxon>
        <taxon>Candidatus Pelagibacterales incertae sedis</taxon>
        <taxon>Candidatus Fonsibacter</taxon>
    </lineage>
</organism>
<comment type="cofactor">
    <cofactor evidence="1">
        <name>FAD</name>
        <dbReference type="ChEBI" id="CHEBI:57692"/>
    </cofactor>
</comment>
<dbReference type="EMBL" id="RGMI01000251">
    <property type="protein sequence ID" value="NCU50950.1"/>
    <property type="molecule type" value="Genomic_DNA"/>
</dbReference>
<keyword evidence="3" id="KW-0175">Coiled coil</keyword>
<keyword evidence="2" id="KW-0274">FAD</keyword>
<protein>
    <submittedName>
        <fullName evidence="5">L-aspartate oxidase</fullName>
    </submittedName>
</protein>
<dbReference type="SUPFAM" id="SSF46977">
    <property type="entry name" value="Succinate dehydrogenase/fumarate reductase flavoprotein C-terminal domain"/>
    <property type="match status" value="1"/>
</dbReference>
<evidence type="ECO:0000313" key="6">
    <source>
        <dbReference type="Proteomes" id="UP000699985"/>
    </source>
</evidence>
<dbReference type="Gene3D" id="1.20.58.100">
    <property type="entry name" value="Fumarate reductase/succinate dehydrogenase flavoprotein-like, C-terminal domain"/>
    <property type="match status" value="1"/>
</dbReference>
<keyword evidence="2" id="KW-0285">Flavoprotein</keyword>
<dbReference type="InterPro" id="IPR015939">
    <property type="entry name" value="Fum_Rdtase/Succ_DH_flav-like_C"/>
</dbReference>
<name>A0A966HKQ1_9PROT</name>
<dbReference type="PANTHER" id="PTHR42716:SF2">
    <property type="entry name" value="L-ASPARTATE OXIDASE, CHLOROPLASTIC"/>
    <property type="match status" value="1"/>
</dbReference>
<sequence length="125" mass="15112">NINFQKYLPKEKTSSRIRAKKYIWQLRNIMSDLVGVYRNEQKLKKAFIEIDRIEREAKDLSAKLKDMILVSRLITYSAYMRKESRGAHFRSDYPNTNEKFLFRKQVTLKELQEFLNKKEYIQKVA</sequence>
<dbReference type="Pfam" id="PF02910">
    <property type="entry name" value="Succ_DH_flav_C"/>
    <property type="match status" value="2"/>
</dbReference>
<feature type="non-terminal residue" evidence="5">
    <location>
        <position position="1"/>
    </location>
</feature>
<evidence type="ECO:0000259" key="4">
    <source>
        <dbReference type="Pfam" id="PF02910"/>
    </source>
</evidence>
<accession>A0A966HKQ1</accession>
<dbReference type="InterPro" id="IPR005288">
    <property type="entry name" value="NadB"/>
</dbReference>
<dbReference type="GO" id="GO:0008734">
    <property type="term" value="F:L-aspartate oxidase activity"/>
    <property type="evidence" value="ECO:0007669"/>
    <property type="project" value="InterPro"/>
</dbReference>
<evidence type="ECO:0000256" key="2">
    <source>
        <dbReference type="ARBA" id="ARBA00022827"/>
    </source>
</evidence>
<gene>
    <name evidence="5" type="ORF">EBX29_04200</name>
</gene>
<dbReference type="GO" id="GO:0009435">
    <property type="term" value="P:NAD+ biosynthetic process"/>
    <property type="evidence" value="ECO:0007669"/>
    <property type="project" value="InterPro"/>
</dbReference>
<reference evidence="5" key="1">
    <citation type="submission" date="2018-10" db="EMBL/GenBank/DDBJ databases">
        <title>Iterative Subtractive Binning of Freshwater Chronoseries Metagenomes Recovers Nearly Complete Genomes from over Four Hundred Novel Species.</title>
        <authorList>
            <person name="Rodriguez-R L.M."/>
            <person name="Tsementzi D."/>
            <person name="Luo C."/>
            <person name="Konstantinidis K.T."/>
        </authorList>
    </citation>
    <scope>NUCLEOTIDE SEQUENCE</scope>
    <source>
        <strain evidence="5">WB8_1A_003</strain>
    </source>
</reference>
<dbReference type="AlphaFoldDB" id="A0A966HKQ1"/>
<evidence type="ECO:0000256" key="3">
    <source>
        <dbReference type="SAM" id="Coils"/>
    </source>
</evidence>
<dbReference type="PANTHER" id="PTHR42716">
    <property type="entry name" value="L-ASPARTATE OXIDASE"/>
    <property type="match status" value="1"/>
</dbReference>
<evidence type="ECO:0000313" key="5">
    <source>
        <dbReference type="EMBL" id="NCU50950.1"/>
    </source>
</evidence>
<evidence type="ECO:0000256" key="1">
    <source>
        <dbReference type="ARBA" id="ARBA00001974"/>
    </source>
</evidence>
<proteinExistence type="predicted"/>
<comment type="caution">
    <text evidence="5">The sequence shown here is derived from an EMBL/GenBank/DDBJ whole genome shotgun (WGS) entry which is preliminary data.</text>
</comment>
<feature type="domain" description="Fumarate reductase/succinate dehydrogenase flavoprotein-like C-terminal" evidence="4">
    <location>
        <begin position="25"/>
        <end position="62"/>
    </location>
</feature>